<dbReference type="VEuPathDB" id="VectorBase:AMIN014340"/>
<proteinExistence type="predicted"/>
<sequence>MPVRRIGRMIRHTTFTTMTLNVSIMHKEQLYTRFCGVKRQHVWNVS</sequence>
<protein>
    <submittedName>
        <fullName evidence="1">Uncharacterized protein</fullName>
    </submittedName>
</protein>
<reference evidence="1" key="2">
    <citation type="submission" date="2020-05" db="UniProtKB">
        <authorList>
            <consortium name="EnsemblMetazoa"/>
        </authorList>
    </citation>
    <scope>IDENTIFICATION</scope>
    <source>
        <strain evidence="1">MINIMUS1</strain>
    </source>
</reference>
<name>A0A182WNR3_9DIPT</name>
<reference evidence="2" key="1">
    <citation type="submission" date="2013-03" db="EMBL/GenBank/DDBJ databases">
        <title>The Genome Sequence of Anopheles minimus MINIMUS1.</title>
        <authorList>
            <consortium name="The Broad Institute Genomics Platform"/>
            <person name="Neafsey D.E."/>
            <person name="Walton C."/>
            <person name="Walker B."/>
            <person name="Young S.K."/>
            <person name="Zeng Q."/>
            <person name="Gargeya S."/>
            <person name="Fitzgerald M."/>
            <person name="Haas B."/>
            <person name="Abouelleil A."/>
            <person name="Allen A.W."/>
            <person name="Alvarado L."/>
            <person name="Arachchi H.M."/>
            <person name="Berlin A.M."/>
            <person name="Chapman S.B."/>
            <person name="Gainer-Dewar J."/>
            <person name="Goldberg J."/>
            <person name="Griggs A."/>
            <person name="Gujja S."/>
            <person name="Hansen M."/>
            <person name="Howarth C."/>
            <person name="Imamovic A."/>
            <person name="Ireland A."/>
            <person name="Larimer J."/>
            <person name="McCowan C."/>
            <person name="Murphy C."/>
            <person name="Pearson M."/>
            <person name="Poon T.W."/>
            <person name="Priest M."/>
            <person name="Roberts A."/>
            <person name="Saif S."/>
            <person name="Shea T."/>
            <person name="Sisk P."/>
            <person name="Sykes S."/>
            <person name="Wortman J."/>
            <person name="Nusbaum C."/>
            <person name="Birren B."/>
        </authorList>
    </citation>
    <scope>NUCLEOTIDE SEQUENCE [LARGE SCALE GENOMIC DNA]</scope>
    <source>
        <strain evidence="2">MINIMUS1</strain>
    </source>
</reference>
<keyword evidence="2" id="KW-1185">Reference proteome</keyword>
<dbReference type="EnsemblMetazoa" id="AMIN014340-RA">
    <property type="protein sequence ID" value="AMIN014340-PA"/>
    <property type="gene ID" value="AMIN014340"/>
</dbReference>
<dbReference type="AlphaFoldDB" id="A0A182WNR3"/>
<evidence type="ECO:0000313" key="2">
    <source>
        <dbReference type="Proteomes" id="UP000075920"/>
    </source>
</evidence>
<dbReference type="Proteomes" id="UP000075920">
    <property type="component" value="Unassembled WGS sequence"/>
</dbReference>
<organism evidence="1 2">
    <name type="scientific">Anopheles minimus</name>
    <dbReference type="NCBI Taxonomy" id="112268"/>
    <lineage>
        <taxon>Eukaryota</taxon>
        <taxon>Metazoa</taxon>
        <taxon>Ecdysozoa</taxon>
        <taxon>Arthropoda</taxon>
        <taxon>Hexapoda</taxon>
        <taxon>Insecta</taxon>
        <taxon>Pterygota</taxon>
        <taxon>Neoptera</taxon>
        <taxon>Endopterygota</taxon>
        <taxon>Diptera</taxon>
        <taxon>Nematocera</taxon>
        <taxon>Culicoidea</taxon>
        <taxon>Culicidae</taxon>
        <taxon>Anophelinae</taxon>
        <taxon>Anopheles</taxon>
    </lineage>
</organism>
<evidence type="ECO:0000313" key="1">
    <source>
        <dbReference type="EnsemblMetazoa" id="AMIN014340-PA"/>
    </source>
</evidence>
<accession>A0A182WNR3</accession>